<keyword evidence="5 7" id="KW-0472">Membrane</keyword>
<proteinExistence type="predicted"/>
<reference evidence="8 9" key="1">
    <citation type="journal article" date="2021" name="Elife">
        <title>Chloroplast acquisition without the gene transfer in kleptoplastic sea slugs, Plakobranchus ocellatus.</title>
        <authorList>
            <person name="Maeda T."/>
            <person name="Takahashi S."/>
            <person name="Yoshida T."/>
            <person name="Shimamura S."/>
            <person name="Takaki Y."/>
            <person name="Nagai Y."/>
            <person name="Toyoda A."/>
            <person name="Suzuki Y."/>
            <person name="Arimoto A."/>
            <person name="Ishii H."/>
            <person name="Satoh N."/>
            <person name="Nishiyama T."/>
            <person name="Hasebe M."/>
            <person name="Maruyama T."/>
            <person name="Minagawa J."/>
            <person name="Obokata J."/>
            <person name="Shigenobu S."/>
        </authorList>
    </citation>
    <scope>NUCLEOTIDE SEQUENCE [LARGE SCALE GENOMIC DNA]</scope>
</reference>
<dbReference type="Pfam" id="PF00209">
    <property type="entry name" value="SNF"/>
    <property type="match status" value="1"/>
</dbReference>
<keyword evidence="6" id="KW-0479">Metal-binding</keyword>
<dbReference type="Proteomes" id="UP000762676">
    <property type="component" value="Unassembled WGS sequence"/>
</dbReference>
<evidence type="ECO:0000256" key="5">
    <source>
        <dbReference type="ARBA" id="ARBA00023136"/>
    </source>
</evidence>
<feature type="non-terminal residue" evidence="8">
    <location>
        <position position="85"/>
    </location>
</feature>
<gene>
    <name evidence="8" type="ORF">ElyMa_000800400</name>
</gene>
<dbReference type="AlphaFoldDB" id="A0AAV4GX02"/>
<feature type="binding site" evidence="6">
    <location>
        <position position="7"/>
    </location>
    <ligand>
        <name>Na(+)</name>
        <dbReference type="ChEBI" id="CHEBI:29101"/>
        <label>1</label>
    </ligand>
</feature>
<evidence type="ECO:0000256" key="3">
    <source>
        <dbReference type="ARBA" id="ARBA00022692"/>
    </source>
</evidence>
<keyword evidence="2" id="KW-0813">Transport</keyword>
<keyword evidence="9" id="KW-1185">Reference proteome</keyword>
<comment type="subcellular location">
    <subcellularLocation>
        <location evidence="1">Membrane</location>
        <topology evidence="1">Multi-pass membrane protein</topology>
    </subcellularLocation>
</comment>
<dbReference type="GO" id="GO:0046872">
    <property type="term" value="F:metal ion binding"/>
    <property type="evidence" value="ECO:0007669"/>
    <property type="project" value="UniProtKB-KW"/>
</dbReference>
<evidence type="ECO:0000256" key="7">
    <source>
        <dbReference type="SAM" id="Phobius"/>
    </source>
</evidence>
<accession>A0AAV4GX02</accession>
<keyword evidence="6" id="KW-0915">Sodium</keyword>
<dbReference type="InterPro" id="IPR000175">
    <property type="entry name" value="Na/ntran_symport"/>
</dbReference>
<dbReference type="EMBL" id="BMAT01001641">
    <property type="protein sequence ID" value="GFR89710.1"/>
    <property type="molecule type" value="Genomic_DNA"/>
</dbReference>
<protein>
    <submittedName>
        <fullName evidence="8">Transporter</fullName>
    </submittedName>
</protein>
<comment type="caution">
    <text evidence="8">The sequence shown here is derived from an EMBL/GenBank/DDBJ whole genome shotgun (WGS) entry which is preliminary data.</text>
</comment>
<evidence type="ECO:0000313" key="8">
    <source>
        <dbReference type="EMBL" id="GFR89710.1"/>
    </source>
</evidence>
<sequence>MITVVVNSFTSLFSGFVIFSYLGYMSLKTHKDIDKVATEVWRLGIAFDWLERRDGFTAEISLLPRGSNVVCDCFGVFVLSAMSYP</sequence>
<evidence type="ECO:0000313" key="9">
    <source>
        <dbReference type="Proteomes" id="UP000762676"/>
    </source>
</evidence>
<evidence type="ECO:0000256" key="6">
    <source>
        <dbReference type="PIRSR" id="PIRSR600175-1"/>
    </source>
</evidence>
<evidence type="ECO:0000256" key="4">
    <source>
        <dbReference type="ARBA" id="ARBA00022989"/>
    </source>
</evidence>
<dbReference type="InterPro" id="IPR037272">
    <property type="entry name" value="SNS_sf"/>
</dbReference>
<keyword evidence="3 7" id="KW-0812">Transmembrane</keyword>
<organism evidence="8 9">
    <name type="scientific">Elysia marginata</name>
    <dbReference type="NCBI Taxonomy" id="1093978"/>
    <lineage>
        <taxon>Eukaryota</taxon>
        <taxon>Metazoa</taxon>
        <taxon>Spiralia</taxon>
        <taxon>Lophotrochozoa</taxon>
        <taxon>Mollusca</taxon>
        <taxon>Gastropoda</taxon>
        <taxon>Heterobranchia</taxon>
        <taxon>Euthyneura</taxon>
        <taxon>Panpulmonata</taxon>
        <taxon>Sacoglossa</taxon>
        <taxon>Placobranchoidea</taxon>
        <taxon>Plakobranchidae</taxon>
        <taxon>Elysia</taxon>
    </lineage>
</organism>
<dbReference type="GO" id="GO:0016020">
    <property type="term" value="C:membrane"/>
    <property type="evidence" value="ECO:0007669"/>
    <property type="project" value="UniProtKB-SubCell"/>
</dbReference>
<dbReference type="SUPFAM" id="SSF161070">
    <property type="entry name" value="SNF-like"/>
    <property type="match status" value="1"/>
</dbReference>
<evidence type="ECO:0000256" key="1">
    <source>
        <dbReference type="ARBA" id="ARBA00004141"/>
    </source>
</evidence>
<feature type="transmembrane region" description="Helical" evidence="7">
    <location>
        <begin position="6"/>
        <end position="24"/>
    </location>
</feature>
<keyword evidence="4 7" id="KW-1133">Transmembrane helix</keyword>
<name>A0AAV4GX02_9GAST</name>
<evidence type="ECO:0000256" key="2">
    <source>
        <dbReference type="ARBA" id="ARBA00022448"/>
    </source>
</evidence>